<evidence type="ECO:0000313" key="2">
    <source>
        <dbReference type="Proteomes" id="UP000029095"/>
    </source>
</evidence>
<sequence length="66" mass="7407">MRRVYRQALAAQERQIIAALPADPEFGPAFGLRADVRLAVRGWLAFTTAVRLEWLRDPEPALETGT</sequence>
<dbReference type="Proteomes" id="UP000029095">
    <property type="component" value="Unassembled WGS sequence"/>
</dbReference>
<name>A0A086MSE5_9ACTN</name>
<gene>
    <name evidence="1" type="ORF">FM21_32015</name>
</gene>
<keyword evidence="2" id="KW-1185">Reference proteome</keyword>
<dbReference type="HOGENOM" id="CLU_2829444_0_0_11"/>
<organism evidence="1 2">
    <name type="scientific">Streptomyces mutabilis</name>
    <dbReference type="NCBI Taxonomy" id="67332"/>
    <lineage>
        <taxon>Bacteria</taxon>
        <taxon>Bacillati</taxon>
        <taxon>Actinomycetota</taxon>
        <taxon>Actinomycetes</taxon>
        <taxon>Kitasatosporales</taxon>
        <taxon>Streptomycetaceae</taxon>
        <taxon>Streptomyces</taxon>
    </lineage>
</organism>
<dbReference type="AlphaFoldDB" id="A0A086MSE5"/>
<evidence type="ECO:0000313" key="1">
    <source>
        <dbReference type="EMBL" id="KFG71813.1"/>
    </source>
</evidence>
<accession>A0A086MSE5</accession>
<dbReference type="EMBL" id="JNFQ01000005">
    <property type="protein sequence ID" value="KFG71813.1"/>
    <property type="molecule type" value="Genomic_DNA"/>
</dbReference>
<comment type="caution">
    <text evidence="1">The sequence shown here is derived from an EMBL/GenBank/DDBJ whole genome shotgun (WGS) entry which is preliminary data.</text>
</comment>
<protein>
    <submittedName>
        <fullName evidence="1">Uncharacterized protein</fullName>
    </submittedName>
</protein>
<reference evidence="1 2" key="1">
    <citation type="submission" date="2014-05" db="EMBL/GenBank/DDBJ databases">
        <title>Complete genome sequence of the Streptomyces mutabilis TRM45540.</title>
        <authorList>
            <person name="Luo X."/>
            <person name="Zhang L."/>
        </authorList>
    </citation>
    <scope>NUCLEOTIDE SEQUENCE [LARGE SCALE GENOMIC DNA]</scope>
    <source>
        <strain evidence="1 2">TRM45540</strain>
    </source>
</reference>
<proteinExistence type="predicted"/>